<accession>A0ABS9U7F7</accession>
<keyword evidence="4" id="KW-1185">Reference proteome</keyword>
<comment type="similarity">
    <text evidence="1">Belongs to the short-chain dehydrogenases/reductases (SDR) family.</text>
</comment>
<sequence>MRILLVGSTGTIGSAVQQALTERGHEVLGASRSSTERPVEISDPESIARLIQNTGPVEAIACAAGHAAYGRVTELTGDQYRASFESKSMGQIRLVLEGLGVLARGGSFTLISGVLGTHPVVTSSAAAAANGAVEAFARAAALEIAPARINVVSPTVLSESWEKAGHMFPGVEPVPARRVANAYVRSIEGAETGQVYQLF</sequence>
<evidence type="ECO:0000313" key="3">
    <source>
        <dbReference type="EMBL" id="MCH6472442.1"/>
    </source>
</evidence>
<proteinExistence type="inferred from homology"/>
<dbReference type="CDD" id="cd11731">
    <property type="entry name" value="Lin1944_like_SDR_c"/>
    <property type="match status" value="1"/>
</dbReference>
<dbReference type="EMBL" id="JAKZBV010000002">
    <property type="protein sequence ID" value="MCH6472442.1"/>
    <property type="molecule type" value="Genomic_DNA"/>
</dbReference>
<dbReference type="InterPro" id="IPR002347">
    <property type="entry name" value="SDR_fam"/>
</dbReference>
<evidence type="ECO:0000313" key="4">
    <source>
        <dbReference type="Proteomes" id="UP001202922"/>
    </source>
</evidence>
<comment type="caution">
    <text evidence="3">The sequence shown here is derived from an EMBL/GenBank/DDBJ whole genome shotgun (WGS) entry which is preliminary data.</text>
</comment>
<dbReference type="PANTHER" id="PTHR43477:SF1">
    <property type="entry name" value="DIHYDROANTICAPSIN 7-DEHYDROGENASE"/>
    <property type="match status" value="1"/>
</dbReference>
<keyword evidence="2" id="KW-0560">Oxidoreductase</keyword>
<dbReference type="Proteomes" id="UP001202922">
    <property type="component" value="Unassembled WGS sequence"/>
</dbReference>
<name>A0ABS9U7F7_9MICC</name>
<dbReference type="InterPro" id="IPR051122">
    <property type="entry name" value="SDR_DHRS6-like"/>
</dbReference>
<dbReference type="SUPFAM" id="SSF51735">
    <property type="entry name" value="NAD(P)-binding Rossmann-fold domains"/>
    <property type="match status" value="1"/>
</dbReference>
<dbReference type="RefSeq" id="WP_241056614.1">
    <property type="nucleotide sequence ID" value="NZ_JAKZBV010000002.1"/>
</dbReference>
<protein>
    <submittedName>
        <fullName evidence="3">Short chain dehydrogenase</fullName>
    </submittedName>
</protein>
<evidence type="ECO:0000256" key="1">
    <source>
        <dbReference type="ARBA" id="ARBA00006484"/>
    </source>
</evidence>
<organism evidence="3 4">
    <name type="scientific">Sinomonas terrae</name>
    <dbReference type="NCBI Taxonomy" id="2908838"/>
    <lineage>
        <taxon>Bacteria</taxon>
        <taxon>Bacillati</taxon>
        <taxon>Actinomycetota</taxon>
        <taxon>Actinomycetes</taxon>
        <taxon>Micrococcales</taxon>
        <taxon>Micrococcaceae</taxon>
        <taxon>Sinomonas</taxon>
    </lineage>
</organism>
<gene>
    <name evidence="3" type="ORF">L0M17_21165</name>
</gene>
<dbReference type="PRINTS" id="PR00081">
    <property type="entry name" value="GDHRDH"/>
</dbReference>
<evidence type="ECO:0000256" key="2">
    <source>
        <dbReference type="ARBA" id="ARBA00023002"/>
    </source>
</evidence>
<dbReference type="InterPro" id="IPR036291">
    <property type="entry name" value="NAD(P)-bd_dom_sf"/>
</dbReference>
<dbReference type="Gene3D" id="3.40.50.720">
    <property type="entry name" value="NAD(P)-binding Rossmann-like Domain"/>
    <property type="match status" value="1"/>
</dbReference>
<dbReference type="NCBIfam" id="NF005754">
    <property type="entry name" value="PRK07578.1"/>
    <property type="match status" value="1"/>
</dbReference>
<dbReference type="PANTHER" id="PTHR43477">
    <property type="entry name" value="DIHYDROANTICAPSIN 7-DEHYDROGENASE"/>
    <property type="match status" value="1"/>
</dbReference>
<dbReference type="Pfam" id="PF13561">
    <property type="entry name" value="adh_short_C2"/>
    <property type="match status" value="1"/>
</dbReference>
<reference evidence="3 4" key="1">
    <citation type="submission" date="2022-03" db="EMBL/GenBank/DDBJ databases">
        <title>Sinomonas sp. isolated from a soil.</title>
        <authorList>
            <person name="Han J."/>
            <person name="Kim D.-U."/>
        </authorList>
    </citation>
    <scope>NUCLEOTIDE SEQUENCE [LARGE SCALE GENOMIC DNA]</scope>
    <source>
        <strain evidence="3 4">5-5</strain>
    </source>
</reference>